<dbReference type="EMBL" id="BAAAGX010000014">
    <property type="protein sequence ID" value="GAA0247429.1"/>
    <property type="molecule type" value="Genomic_DNA"/>
</dbReference>
<evidence type="ECO:0000313" key="2">
    <source>
        <dbReference type="EMBL" id="GAA0247429.1"/>
    </source>
</evidence>
<evidence type="ECO:0000313" key="3">
    <source>
        <dbReference type="Proteomes" id="UP001500967"/>
    </source>
</evidence>
<accession>A0ABN0UDY9</accession>
<feature type="region of interest" description="Disordered" evidence="1">
    <location>
        <begin position="1"/>
        <end position="62"/>
    </location>
</feature>
<name>A0ABN0UDY9_9ACTN</name>
<proteinExistence type="predicted"/>
<evidence type="ECO:0000256" key="1">
    <source>
        <dbReference type="SAM" id="MobiDB-lite"/>
    </source>
</evidence>
<protein>
    <submittedName>
        <fullName evidence="2">Uncharacterized protein</fullName>
    </submittedName>
</protein>
<dbReference type="Proteomes" id="UP001500967">
    <property type="component" value="Unassembled WGS sequence"/>
</dbReference>
<gene>
    <name evidence="2" type="ORF">GCM10009539_35890</name>
</gene>
<reference evidence="2 3" key="1">
    <citation type="journal article" date="2019" name="Int. J. Syst. Evol. Microbiol.">
        <title>The Global Catalogue of Microorganisms (GCM) 10K type strain sequencing project: providing services to taxonomists for standard genome sequencing and annotation.</title>
        <authorList>
            <consortium name="The Broad Institute Genomics Platform"/>
            <consortium name="The Broad Institute Genome Sequencing Center for Infectious Disease"/>
            <person name="Wu L."/>
            <person name="Ma J."/>
        </authorList>
    </citation>
    <scope>NUCLEOTIDE SEQUENCE [LARGE SCALE GENOMIC DNA]</scope>
    <source>
        <strain evidence="2 3">JCM 10425</strain>
    </source>
</reference>
<comment type="caution">
    <text evidence="2">The sequence shown here is derived from an EMBL/GenBank/DDBJ whole genome shotgun (WGS) entry which is preliminary data.</text>
</comment>
<sequence length="62" mass="6071">MPRASSPNSRAAKPTDPAKAVTIAGRGAVGRKGPVSQYRNTFPVPTGCADPGGGPAQSGPPG</sequence>
<keyword evidence="3" id="KW-1185">Reference proteome</keyword>
<organism evidence="2 3">
    <name type="scientific">Cryptosporangium japonicum</name>
    <dbReference type="NCBI Taxonomy" id="80872"/>
    <lineage>
        <taxon>Bacteria</taxon>
        <taxon>Bacillati</taxon>
        <taxon>Actinomycetota</taxon>
        <taxon>Actinomycetes</taxon>
        <taxon>Cryptosporangiales</taxon>
        <taxon>Cryptosporangiaceae</taxon>
        <taxon>Cryptosporangium</taxon>
    </lineage>
</organism>